<protein>
    <submittedName>
        <fullName evidence="1">Uncharacterized protein</fullName>
    </submittedName>
</protein>
<name>A0AAW1J370_SAPOF</name>
<keyword evidence="2" id="KW-1185">Reference proteome</keyword>
<sequence>MGVFFTIKVQGCVFKGIQICLRNGIEHLRNVCTWIMDLFVLDIEQSHFLLYCCQWLVPALILHGDSSGLQLLVEVTPKSLDFSGSFRGFFGEILDEIEVGVSNLERGGRRRSTMEKSGG</sequence>
<gene>
    <name evidence="1" type="ORF">RND81_08G036900</name>
</gene>
<organism evidence="1 2">
    <name type="scientific">Saponaria officinalis</name>
    <name type="common">Common soapwort</name>
    <name type="synonym">Lychnis saponaria</name>
    <dbReference type="NCBI Taxonomy" id="3572"/>
    <lineage>
        <taxon>Eukaryota</taxon>
        <taxon>Viridiplantae</taxon>
        <taxon>Streptophyta</taxon>
        <taxon>Embryophyta</taxon>
        <taxon>Tracheophyta</taxon>
        <taxon>Spermatophyta</taxon>
        <taxon>Magnoliopsida</taxon>
        <taxon>eudicotyledons</taxon>
        <taxon>Gunneridae</taxon>
        <taxon>Pentapetalae</taxon>
        <taxon>Caryophyllales</taxon>
        <taxon>Caryophyllaceae</taxon>
        <taxon>Caryophylleae</taxon>
        <taxon>Saponaria</taxon>
    </lineage>
</organism>
<evidence type="ECO:0000313" key="2">
    <source>
        <dbReference type="Proteomes" id="UP001443914"/>
    </source>
</evidence>
<proteinExistence type="predicted"/>
<dbReference type="InterPro" id="IPR057445">
    <property type="entry name" value="ATM_TPR"/>
</dbReference>
<comment type="caution">
    <text evidence="1">The sequence shown here is derived from an EMBL/GenBank/DDBJ whole genome shotgun (WGS) entry which is preliminary data.</text>
</comment>
<dbReference type="Pfam" id="PF25360">
    <property type="entry name" value="TPR_ATM"/>
    <property type="match status" value="1"/>
</dbReference>
<dbReference type="AlphaFoldDB" id="A0AAW1J370"/>
<dbReference type="EMBL" id="JBDFQZ010000008">
    <property type="protein sequence ID" value="KAK9697428.1"/>
    <property type="molecule type" value="Genomic_DNA"/>
</dbReference>
<accession>A0AAW1J370</accession>
<dbReference type="Proteomes" id="UP001443914">
    <property type="component" value="Unassembled WGS sequence"/>
</dbReference>
<evidence type="ECO:0000313" key="1">
    <source>
        <dbReference type="EMBL" id="KAK9697428.1"/>
    </source>
</evidence>
<reference evidence="1" key="1">
    <citation type="submission" date="2024-03" db="EMBL/GenBank/DDBJ databases">
        <title>WGS assembly of Saponaria officinalis var. Norfolk2.</title>
        <authorList>
            <person name="Jenkins J."/>
            <person name="Shu S."/>
            <person name="Grimwood J."/>
            <person name="Barry K."/>
            <person name="Goodstein D."/>
            <person name="Schmutz J."/>
            <person name="Leebens-Mack J."/>
            <person name="Osbourn A."/>
        </authorList>
    </citation>
    <scope>NUCLEOTIDE SEQUENCE [LARGE SCALE GENOMIC DNA]</scope>
    <source>
        <strain evidence="1">JIC</strain>
    </source>
</reference>